<keyword evidence="4 6" id="KW-0472">Membrane</keyword>
<evidence type="ECO:0000259" key="7">
    <source>
        <dbReference type="Pfam" id="PF06305"/>
    </source>
</evidence>
<protein>
    <submittedName>
        <fullName evidence="8">Uncharacterized integral membrane protein</fullName>
    </submittedName>
</protein>
<keyword evidence="1" id="KW-1003">Cell membrane</keyword>
<sequence>MKKQWGTIVALILIVIVALFAVLNVESVPVNFGFTEVTWPLIMIILGSLFIGALTTVLISTSTAYRNKKELKNNKKELENAENKKEEAVARVRAEYEDKLTQKDFIISEKTNKISSLERELVNRMTQSTVTSSNGPIDSVPK</sequence>
<name>A0A1H0Y5P3_9LACT</name>
<evidence type="ECO:0000313" key="9">
    <source>
        <dbReference type="Proteomes" id="UP000199481"/>
    </source>
</evidence>
<dbReference type="PANTHER" id="PTHR41335:SF1">
    <property type="entry name" value="MEMBRANE PROTEIN"/>
    <property type="match status" value="1"/>
</dbReference>
<keyword evidence="9" id="KW-1185">Reference proteome</keyword>
<evidence type="ECO:0000256" key="2">
    <source>
        <dbReference type="ARBA" id="ARBA00022692"/>
    </source>
</evidence>
<dbReference type="OrthoDB" id="2990728at2"/>
<dbReference type="PANTHER" id="PTHR41335">
    <property type="entry name" value="MEMBRANE PROTEIN-RELATED"/>
    <property type="match status" value="1"/>
</dbReference>
<dbReference type="AlphaFoldDB" id="A0A1H0Y5P3"/>
<feature type="coiled-coil region" evidence="5">
    <location>
        <begin position="61"/>
        <end position="98"/>
    </location>
</feature>
<evidence type="ECO:0000256" key="6">
    <source>
        <dbReference type="SAM" id="Phobius"/>
    </source>
</evidence>
<evidence type="ECO:0000256" key="3">
    <source>
        <dbReference type="ARBA" id="ARBA00022989"/>
    </source>
</evidence>
<reference evidence="9" key="1">
    <citation type="submission" date="2016-10" db="EMBL/GenBank/DDBJ databases">
        <authorList>
            <person name="Varghese N."/>
            <person name="Submissions S."/>
        </authorList>
    </citation>
    <scope>NUCLEOTIDE SEQUENCE [LARGE SCALE GENOMIC DNA]</scope>
    <source>
        <strain evidence="9">MPL-11</strain>
    </source>
</reference>
<dbReference type="EMBL" id="FNJW01000008">
    <property type="protein sequence ID" value="SDQ10477.1"/>
    <property type="molecule type" value="Genomic_DNA"/>
</dbReference>
<evidence type="ECO:0000313" key="8">
    <source>
        <dbReference type="EMBL" id="SDQ10477.1"/>
    </source>
</evidence>
<proteinExistence type="predicted"/>
<feature type="transmembrane region" description="Helical" evidence="6">
    <location>
        <begin position="37"/>
        <end position="59"/>
    </location>
</feature>
<keyword evidence="3 6" id="KW-1133">Transmembrane helix</keyword>
<evidence type="ECO:0000256" key="4">
    <source>
        <dbReference type="ARBA" id="ARBA00023136"/>
    </source>
</evidence>
<keyword evidence="5" id="KW-0175">Coiled coil</keyword>
<dbReference type="GO" id="GO:0005886">
    <property type="term" value="C:plasma membrane"/>
    <property type="evidence" value="ECO:0007669"/>
    <property type="project" value="InterPro"/>
</dbReference>
<accession>A0A1H0Y5P3</accession>
<organism evidence="8 9">
    <name type="scientific">Carnobacterium viridans</name>
    <dbReference type="NCBI Taxonomy" id="174587"/>
    <lineage>
        <taxon>Bacteria</taxon>
        <taxon>Bacillati</taxon>
        <taxon>Bacillota</taxon>
        <taxon>Bacilli</taxon>
        <taxon>Lactobacillales</taxon>
        <taxon>Carnobacteriaceae</taxon>
        <taxon>Carnobacterium</taxon>
    </lineage>
</organism>
<feature type="domain" description="Lipopolysaccharide assembly protein A" evidence="7">
    <location>
        <begin position="24"/>
        <end position="85"/>
    </location>
</feature>
<dbReference type="RefSeq" id="WP_089975270.1">
    <property type="nucleotide sequence ID" value="NZ_CP084916.1"/>
</dbReference>
<dbReference type="Proteomes" id="UP000199481">
    <property type="component" value="Unassembled WGS sequence"/>
</dbReference>
<evidence type="ECO:0000256" key="1">
    <source>
        <dbReference type="ARBA" id="ARBA00022475"/>
    </source>
</evidence>
<keyword evidence="2 6" id="KW-0812">Transmembrane</keyword>
<dbReference type="Pfam" id="PF06305">
    <property type="entry name" value="LapA_dom"/>
    <property type="match status" value="1"/>
</dbReference>
<dbReference type="InterPro" id="IPR010445">
    <property type="entry name" value="LapA_dom"/>
</dbReference>
<gene>
    <name evidence="8" type="ORF">SAMN04487752_0719</name>
</gene>
<evidence type="ECO:0000256" key="5">
    <source>
        <dbReference type="SAM" id="Coils"/>
    </source>
</evidence>